<feature type="domain" description="Thioesterase" evidence="2">
    <location>
        <begin position="36"/>
        <end position="109"/>
    </location>
</feature>
<dbReference type="InterPro" id="IPR006683">
    <property type="entry name" value="Thioestr_dom"/>
</dbReference>
<sequence length="123" mass="13919">MELSNYAKSLGVNLEEVREHYARVSCKVTKEHLNLHNTAHGSLIFSLADIAFEIISNYNRDSVALQMSIYFRKPAKEGDKIIAEAFEESEGKTTSLYKILVKNEEGKEIASVNALVYHLDQNK</sequence>
<dbReference type="PANTHER" id="PTHR42856">
    <property type="entry name" value="ACYL-COENZYME A THIOESTERASE PAAI"/>
    <property type="match status" value="1"/>
</dbReference>
<dbReference type="OrthoDB" id="24516at2157"/>
<keyword evidence="1" id="KW-0378">Hydrolase</keyword>
<evidence type="ECO:0000259" key="2">
    <source>
        <dbReference type="Pfam" id="PF03061"/>
    </source>
</evidence>
<evidence type="ECO:0000313" key="3">
    <source>
        <dbReference type="EMBL" id="ARM74713.1"/>
    </source>
</evidence>
<dbReference type="NCBIfam" id="TIGR00369">
    <property type="entry name" value="unchar_dom_1"/>
    <property type="match status" value="1"/>
</dbReference>
<evidence type="ECO:0000313" key="4">
    <source>
        <dbReference type="Proteomes" id="UP000193404"/>
    </source>
</evidence>
<dbReference type="EMBL" id="CP020477">
    <property type="protein sequence ID" value="ARM74713.1"/>
    <property type="molecule type" value="Genomic_DNA"/>
</dbReference>
<organism evidence="3 4">
    <name type="scientific">Acidianus manzaensis</name>
    <dbReference type="NCBI Taxonomy" id="282676"/>
    <lineage>
        <taxon>Archaea</taxon>
        <taxon>Thermoproteota</taxon>
        <taxon>Thermoprotei</taxon>
        <taxon>Sulfolobales</taxon>
        <taxon>Sulfolobaceae</taxon>
        <taxon>Acidianus</taxon>
    </lineage>
</organism>
<dbReference type="PANTHER" id="PTHR42856:SF1">
    <property type="entry name" value="ACYL-COENZYME A THIOESTERASE PAAI"/>
    <property type="match status" value="1"/>
</dbReference>
<dbReference type="GeneID" id="41589424"/>
<dbReference type="STRING" id="282676.B6F84_00860"/>
<dbReference type="AlphaFoldDB" id="A0A1W6JWS1"/>
<dbReference type="RefSeq" id="WP_148690460.1">
    <property type="nucleotide sequence ID" value="NZ_CP020477.1"/>
</dbReference>
<keyword evidence="4" id="KW-1185">Reference proteome</keyword>
<dbReference type="KEGG" id="aman:B6F84_00860"/>
<gene>
    <name evidence="3" type="ORF">B6F84_00860</name>
</gene>
<dbReference type="InterPro" id="IPR052723">
    <property type="entry name" value="Acyl-CoA_thioesterase_PaaI"/>
</dbReference>
<protein>
    <submittedName>
        <fullName evidence="3">Phenylacetic acid degradation protein</fullName>
    </submittedName>
</protein>
<proteinExistence type="predicted"/>
<reference evidence="3 4" key="1">
    <citation type="submission" date="2017-03" db="EMBL/GenBank/DDBJ databases">
        <title>Sulfur activation and transportation mechanism of thermophilic Archaea Acidianus manzaensis YN-25.</title>
        <authorList>
            <person name="Ma Y."/>
            <person name="Yang Y."/>
            <person name="Xia J."/>
        </authorList>
    </citation>
    <scope>NUCLEOTIDE SEQUENCE [LARGE SCALE GENOMIC DNA]</scope>
    <source>
        <strain evidence="3 4">YN-25</strain>
    </source>
</reference>
<dbReference type="Pfam" id="PF03061">
    <property type="entry name" value="4HBT"/>
    <property type="match status" value="1"/>
</dbReference>
<dbReference type="InterPro" id="IPR003736">
    <property type="entry name" value="PAAI_dom"/>
</dbReference>
<dbReference type="InterPro" id="IPR029069">
    <property type="entry name" value="HotDog_dom_sf"/>
</dbReference>
<dbReference type="Gene3D" id="3.10.129.10">
    <property type="entry name" value="Hotdog Thioesterase"/>
    <property type="match status" value="1"/>
</dbReference>
<accession>A0A1W6JWS1</accession>
<dbReference type="CDD" id="cd03443">
    <property type="entry name" value="PaaI_thioesterase"/>
    <property type="match status" value="1"/>
</dbReference>
<dbReference type="Proteomes" id="UP000193404">
    <property type="component" value="Chromosome"/>
</dbReference>
<dbReference type="GO" id="GO:0016289">
    <property type="term" value="F:acyl-CoA hydrolase activity"/>
    <property type="evidence" value="ECO:0007669"/>
    <property type="project" value="TreeGrafter"/>
</dbReference>
<dbReference type="SUPFAM" id="SSF54637">
    <property type="entry name" value="Thioesterase/thiol ester dehydrase-isomerase"/>
    <property type="match status" value="1"/>
</dbReference>
<name>A0A1W6JWS1_9CREN</name>
<evidence type="ECO:0000256" key="1">
    <source>
        <dbReference type="ARBA" id="ARBA00022801"/>
    </source>
</evidence>